<dbReference type="InterPro" id="IPR004276">
    <property type="entry name" value="GlycoTrans_28_N"/>
</dbReference>
<dbReference type="Proteomes" id="UP000663829">
    <property type="component" value="Unassembled WGS sequence"/>
</dbReference>
<dbReference type="PANTHER" id="PTHR48050:SF13">
    <property type="entry name" value="STEROL 3-BETA-GLUCOSYLTRANSFERASE UGT80A2"/>
    <property type="match status" value="1"/>
</dbReference>
<evidence type="ECO:0000313" key="6">
    <source>
        <dbReference type="EMBL" id="CAF3605865.1"/>
    </source>
</evidence>
<evidence type="ECO:0000256" key="1">
    <source>
        <dbReference type="ARBA" id="ARBA00022679"/>
    </source>
</evidence>
<dbReference type="Proteomes" id="UP000677228">
    <property type="component" value="Unassembled WGS sequence"/>
</dbReference>
<dbReference type="GO" id="GO:0005975">
    <property type="term" value="P:carbohydrate metabolic process"/>
    <property type="evidence" value="ECO:0007669"/>
    <property type="project" value="InterPro"/>
</dbReference>
<dbReference type="FunFam" id="3.40.50.2000:FF:000009">
    <property type="entry name" value="Sterol 3-beta-glucosyltransferase UGT80A2"/>
    <property type="match status" value="1"/>
</dbReference>
<evidence type="ECO:0000259" key="3">
    <source>
        <dbReference type="Pfam" id="PF06722"/>
    </source>
</evidence>
<dbReference type="EMBL" id="CAJNOQ010010668">
    <property type="protein sequence ID" value="CAF1257881.1"/>
    <property type="molecule type" value="Genomic_DNA"/>
</dbReference>
<feature type="domain" description="Glycosyltransferase family 28 N-terminal" evidence="2">
    <location>
        <begin position="20"/>
        <end position="64"/>
    </location>
</feature>
<dbReference type="InterPro" id="IPR002213">
    <property type="entry name" value="UDP_glucos_trans"/>
</dbReference>
<evidence type="ECO:0000313" key="5">
    <source>
        <dbReference type="EMBL" id="CAF1257881.1"/>
    </source>
</evidence>
<dbReference type="Pfam" id="PF06722">
    <property type="entry name" value="EryCIII-like_C"/>
    <property type="match status" value="1"/>
</dbReference>
<dbReference type="GO" id="GO:0016906">
    <property type="term" value="F:sterol 3-beta-glucosyltransferase activity"/>
    <property type="evidence" value="ECO:0007669"/>
    <property type="project" value="UniProtKB-ARBA"/>
</dbReference>
<evidence type="ECO:0000313" key="8">
    <source>
        <dbReference type="Proteomes" id="UP000663829"/>
    </source>
</evidence>
<organism evidence="5 8">
    <name type="scientific">Didymodactylos carnosus</name>
    <dbReference type="NCBI Taxonomy" id="1234261"/>
    <lineage>
        <taxon>Eukaryota</taxon>
        <taxon>Metazoa</taxon>
        <taxon>Spiralia</taxon>
        <taxon>Gnathifera</taxon>
        <taxon>Rotifera</taxon>
        <taxon>Eurotatoria</taxon>
        <taxon>Bdelloidea</taxon>
        <taxon>Philodinida</taxon>
        <taxon>Philodinidae</taxon>
        <taxon>Didymodactylos</taxon>
    </lineage>
</organism>
<evidence type="ECO:0000259" key="2">
    <source>
        <dbReference type="Pfam" id="PF03033"/>
    </source>
</evidence>
<dbReference type="Proteomes" id="UP000682733">
    <property type="component" value="Unassembled WGS sequence"/>
</dbReference>
<accession>A0A815AK42</accession>
<dbReference type="OrthoDB" id="5835829at2759"/>
<dbReference type="CDD" id="cd03784">
    <property type="entry name" value="GT1_Gtf-like"/>
    <property type="match status" value="1"/>
</dbReference>
<feature type="domain" description="Erythromycin biosynthesis protein CIII-like C-terminal" evidence="3">
    <location>
        <begin position="349"/>
        <end position="440"/>
    </location>
</feature>
<gene>
    <name evidence="5" type="ORF">GPM918_LOCUS26455</name>
    <name evidence="4" type="ORF">OVA965_LOCUS5673</name>
    <name evidence="7" type="ORF">SRO942_LOCUS26614</name>
    <name evidence="6" type="ORF">TMI583_LOCUS5670</name>
</gene>
<dbReference type="PANTHER" id="PTHR48050">
    <property type="entry name" value="STEROL 3-BETA-GLUCOSYLTRANSFERASE"/>
    <property type="match status" value="1"/>
</dbReference>
<evidence type="ECO:0008006" key="9">
    <source>
        <dbReference type="Google" id="ProtNLM"/>
    </source>
</evidence>
<evidence type="ECO:0000313" key="7">
    <source>
        <dbReference type="EMBL" id="CAF4032667.1"/>
    </source>
</evidence>
<proteinExistence type="predicted"/>
<dbReference type="AlphaFoldDB" id="A0A815AK42"/>
<evidence type="ECO:0000313" key="4">
    <source>
        <dbReference type="EMBL" id="CAF0821531.1"/>
    </source>
</evidence>
<dbReference type="EMBL" id="CAJOBC010017414">
    <property type="protein sequence ID" value="CAF4032667.1"/>
    <property type="molecule type" value="Genomic_DNA"/>
</dbReference>
<dbReference type="Proteomes" id="UP000681722">
    <property type="component" value="Unassembled WGS sequence"/>
</dbReference>
<dbReference type="Pfam" id="PF03033">
    <property type="entry name" value="Glyco_transf_28"/>
    <property type="match status" value="1"/>
</dbReference>
<reference evidence="5" key="1">
    <citation type="submission" date="2021-02" db="EMBL/GenBank/DDBJ databases">
        <authorList>
            <person name="Nowell W R."/>
        </authorList>
    </citation>
    <scope>NUCLEOTIDE SEQUENCE</scope>
</reference>
<dbReference type="EMBL" id="CAJNOK010001622">
    <property type="protein sequence ID" value="CAF0821531.1"/>
    <property type="molecule type" value="Genomic_DNA"/>
</dbReference>
<dbReference type="InterPro" id="IPR010610">
    <property type="entry name" value="EryCIII-like_C"/>
</dbReference>
<comment type="caution">
    <text evidence="5">The sequence shown here is derived from an EMBL/GenBank/DDBJ whole genome shotgun (WGS) entry which is preliminary data.</text>
</comment>
<dbReference type="InterPro" id="IPR050426">
    <property type="entry name" value="Glycosyltransferase_28"/>
</dbReference>
<keyword evidence="1" id="KW-0808">Transferase</keyword>
<sequence length="460" mass="51616">MMNDTIAKEETAHNNNSKKIFIPTIGSLGDVMPYLILAKELKTHGHIVWVGVHKRFEQQAQDMGRFIVLLTESIDTIELDGDMDIVMSSTPEAIELQRNPSIFKLSLIKSIFLPLMEKWFNGIVANIKDADLIVLSINSAIVGMSAIEKHPGIKAVAIYPFPCTPTNEFSPPLLSGKSESLFHWINSLKWKMSNYGMSSMYGDKINQLRASINLPAIKLLDYCHNLVSTVATATIYSKYLLPRPLDWSENNQMVGPIFNQNLSIDFKPSEDIVEFLEMNKKEKKLLYIGVGSMMHIMFGEKEQLEFLTVIQAAVLNNNNCKAIVSLSGIEIKDLFLTNNDNNNIFYLKTNIPHTWLFPQLTAAIHHGGAGTTHTSLKFGLPTLILPFGADQPFNGDRVYINKLGPKPIPVRQINVKNLTNAIQDLLNTDEYQTNAKKIGELIAKENGLDHCIKLIESQFM</sequence>
<keyword evidence="8" id="KW-1185">Reference proteome</keyword>
<dbReference type="EMBL" id="CAJOBA010001622">
    <property type="protein sequence ID" value="CAF3605865.1"/>
    <property type="molecule type" value="Genomic_DNA"/>
</dbReference>
<dbReference type="SUPFAM" id="SSF53756">
    <property type="entry name" value="UDP-Glycosyltransferase/glycogen phosphorylase"/>
    <property type="match status" value="1"/>
</dbReference>
<dbReference type="Gene3D" id="3.40.50.2000">
    <property type="entry name" value="Glycogen Phosphorylase B"/>
    <property type="match status" value="2"/>
</dbReference>
<protein>
    <recommendedName>
        <fullName evidence="9">Glycosyltransferase</fullName>
    </recommendedName>
</protein>
<name>A0A815AK42_9BILA</name>